<sequence length="66" mass="7114">MKVAHESTWAQALAERHASVAVAAVSHAGVTFGGAAWIRRRGVDQATPLTMSTNIRWMRRSPVISG</sequence>
<protein>
    <submittedName>
        <fullName evidence="1">Uncharacterized protein</fullName>
    </submittedName>
</protein>
<keyword evidence="2" id="KW-1185">Reference proteome</keyword>
<dbReference type="EMBL" id="MVHV01000019">
    <property type="protein sequence ID" value="ORA80015.1"/>
    <property type="molecule type" value="Genomic_DNA"/>
</dbReference>
<comment type="caution">
    <text evidence="1">The sequence shown here is derived from an EMBL/GenBank/DDBJ whole genome shotgun (WGS) entry which is preliminary data.</text>
</comment>
<dbReference type="Proteomes" id="UP000243140">
    <property type="component" value="Unassembled WGS sequence"/>
</dbReference>
<name>A0ABX3SNK8_MYCMA</name>
<proteinExistence type="predicted"/>
<organism evidence="1 2">
    <name type="scientific">Mycobacterium malmoense</name>
    <dbReference type="NCBI Taxonomy" id="1780"/>
    <lineage>
        <taxon>Bacteria</taxon>
        <taxon>Bacillati</taxon>
        <taxon>Actinomycetota</taxon>
        <taxon>Actinomycetes</taxon>
        <taxon>Mycobacteriales</taxon>
        <taxon>Mycobacteriaceae</taxon>
        <taxon>Mycobacterium</taxon>
    </lineage>
</organism>
<evidence type="ECO:0000313" key="2">
    <source>
        <dbReference type="Proteomes" id="UP000243140"/>
    </source>
</evidence>
<gene>
    <name evidence="1" type="ORF">BST29_17740</name>
</gene>
<reference evidence="1 2" key="1">
    <citation type="submission" date="2017-02" db="EMBL/GenBank/DDBJ databases">
        <title>The new phylogeny of genus Mycobacterium.</title>
        <authorList>
            <person name="Tortoli E."/>
            <person name="Trovato A."/>
            <person name="Cirillo D.M."/>
        </authorList>
    </citation>
    <scope>NUCLEOTIDE SEQUENCE [LARGE SCALE GENOMIC DNA]</scope>
    <source>
        <strain evidence="1 2">IP1130001</strain>
    </source>
</reference>
<accession>A0ABX3SNK8</accession>
<evidence type="ECO:0000313" key="1">
    <source>
        <dbReference type="EMBL" id="ORA80015.1"/>
    </source>
</evidence>